<dbReference type="Proteomes" id="UP000693946">
    <property type="component" value="Linkage Group LG5"/>
</dbReference>
<feature type="region of interest" description="Disordered" evidence="1">
    <location>
        <begin position="41"/>
        <end position="73"/>
    </location>
</feature>
<gene>
    <name evidence="2" type="ORF">JOB18_047323</name>
</gene>
<dbReference type="AlphaFoldDB" id="A0AAV6QJT1"/>
<proteinExistence type="predicted"/>
<evidence type="ECO:0000313" key="3">
    <source>
        <dbReference type="Proteomes" id="UP000693946"/>
    </source>
</evidence>
<accession>A0AAV6QJT1</accession>
<name>A0AAV6QJT1_SOLSE</name>
<sequence>MRVYGGVACVRANTAAHQQAAVARSGFTRMEKDGLVFCNNTDGERERQRERERERSCRRISFQPKPELQPPPDRCVAQQLQPTECLLSNLLLICCGVLRLLQRHHHNNNIIIIIICHVKAD</sequence>
<comment type="caution">
    <text evidence="2">The sequence shown here is derived from an EMBL/GenBank/DDBJ whole genome shotgun (WGS) entry which is preliminary data.</text>
</comment>
<keyword evidence="3" id="KW-1185">Reference proteome</keyword>
<dbReference type="EMBL" id="JAGKHQ010000017">
    <property type="protein sequence ID" value="KAG7491017.1"/>
    <property type="molecule type" value="Genomic_DNA"/>
</dbReference>
<reference evidence="2 3" key="1">
    <citation type="journal article" date="2021" name="Sci. Rep.">
        <title>Chromosome anchoring in Senegalese sole (Solea senegalensis) reveals sex-associated markers and genome rearrangements in flatfish.</title>
        <authorList>
            <person name="Guerrero-Cozar I."/>
            <person name="Gomez-Garrido J."/>
            <person name="Berbel C."/>
            <person name="Martinez-Blanch J.F."/>
            <person name="Alioto T."/>
            <person name="Claros M.G."/>
            <person name="Gagnaire P.A."/>
            <person name="Manchado M."/>
        </authorList>
    </citation>
    <scope>NUCLEOTIDE SEQUENCE [LARGE SCALE GENOMIC DNA]</scope>
    <source>
        <strain evidence="2">Sse05_10M</strain>
    </source>
</reference>
<feature type="compositionally biased region" description="Basic and acidic residues" evidence="1">
    <location>
        <begin position="42"/>
        <end position="57"/>
    </location>
</feature>
<evidence type="ECO:0000313" key="2">
    <source>
        <dbReference type="EMBL" id="KAG7491017.1"/>
    </source>
</evidence>
<protein>
    <submittedName>
        <fullName evidence="2">Uncharacterized protein</fullName>
    </submittedName>
</protein>
<organism evidence="2 3">
    <name type="scientific">Solea senegalensis</name>
    <name type="common">Senegalese sole</name>
    <dbReference type="NCBI Taxonomy" id="28829"/>
    <lineage>
        <taxon>Eukaryota</taxon>
        <taxon>Metazoa</taxon>
        <taxon>Chordata</taxon>
        <taxon>Craniata</taxon>
        <taxon>Vertebrata</taxon>
        <taxon>Euteleostomi</taxon>
        <taxon>Actinopterygii</taxon>
        <taxon>Neopterygii</taxon>
        <taxon>Teleostei</taxon>
        <taxon>Neoteleostei</taxon>
        <taxon>Acanthomorphata</taxon>
        <taxon>Carangaria</taxon>
        <taxon>Pleuronectiformes</taxon>
        <taxon>Pleuronectoidei</taxon>
        <taxon>Soleidae</taxon>
        <taxon>Solea</taxon>
    </lineage>
</organism>
<evidence type="ECO:0000256" key="1">
    <source>
        <dbReference type="SAM" id="MobiDB-lite"/>
    </source>
</evidence>